<proteinExistence type="predicted"/>
<organism evidence="2 3">
    <name type="scientific">Labeo rohita</name>
    <name type="common">Indian major carp</name>
    <name type="synonym">Cyprinus rohita</name>
    <dbReference type="NCBI Taxonomy" id="84645"/>
    <lineage>
        <taxon>Eukaryota</taxon>
        <taxon>Metazoa</taxon>
        <taxon>Chordata</taxon>
        <taxon>Craniata</taxon>
        <taxon>Vertebrata</taxon>
        <taxon>Euteleostomi</taxon>
        <taxon>Actinopterygii</taxon>
        <taxon>Neopterygii</taxon>
        <taxon>Teleostei</taxon>
        <taxon>Ostariophysi</taxon>
        <taxon>Cypriniformes</taxon>
        <taxon>Cyprinidae</taxon>
        <taxon>Labeoninae</taxon>
        <taxon>Labeonini</taxon>
        <taxon>Labeo</taxon>
    </lineage>
</organism>
<feature type="region of interest" description="Disordered" evidence="1">
    <location>
        <begin position="1"/>
        <end position="35"/>
    </location>
</feature>
<protein>
    <submittedName>
        <fullName evidence="2">Uncharacterized protein</fullName>
    </submittedName>
</protein>
<gene>
    <name evidence="2" type="ORF">ROHU_026390</name>
</gene>
<keyword evidence="3" id="KW-1185">Reference proteome</keyword>
<dbReference type="Proteomes" id="UP000290572">
    <property type="component" value="Unassembled WGS sequence"/>
</dbReference>
<accession>A0A498MH36</accession>
<comment type="caution">
    <text evidence="2">The sequence shown here is derived from an EMBL/GenBank/DDBJ whole genome shotgun (WGS) entry which is preliminary data.</text>
</comment>
<dbReference type="EMBL" id="QBIY01012722">
    <property type="protein sequence ID" value="RXN18246.1"/>
    <property type="molecule type" value="Genomic_DNA"/>
</dbReference>
<evidence type="ECO:0000313" key="2">
    <source>
        <dbReference type="EMBL" id="RXN18246.1"/>
    </source>
</evidence>
<evidence type="ECO:0000256" key="1">
    <source>
        <dbReference type="SAM" id="MobiDB-lite"/>
    </source>
</evidence>
<name>A0A498MH36_LABRO</name>
<reference evidence="2 3" key="1">
    <citation type="submission" date="2018-03" db="EMBL/GenBank/DDBJ databases">
        <title>Draft genome sequence of Rohu Carp (Labeo rohita).</title>
        <authorList>
            <person name="Das P."/>
            <person name="Kushwaha B."/>
            <person name="Joshi C.G."/>
            <person name="Kumar D."/>
            <person name="Nagpure N.S."/>
            <person name="Sahoo L."/>
            <person name="Das S.P."/>
            <person name="Bit A."/>
            <person name="Patnaik S."/>
            <person name="Meher P.K."/>
            <person name="Jayasankar P."/>
            <person name="Koringa P.G."/>
            <person name="Patel N.V."/>
            <person name="Hinsu A.T."/>
            <person name="Kumar R."/>
            <person name="Pandey M."/>
            <person name="Agarwal S."/>
            <person name="Srivastava S."/>
            <person name="Singh M."/>
            <person name="Iquebal M.A."/>
            <person name="Jaiswal S."/>
            <person name="Angadi U.B."/>
            <person name="Kumar N."/>
            <person name="Raza M."/>
            <person name="Shah T.M."/>
            <person name="Rai A."/>
            <person name="Jena J.K."/>
        </authorList>
    </citation>
    <scope>NUCLEOTIDE SEQUENCE [LARGE SCALE GENOMIC DNA]</scope>
    <source>
        <strain evidence="2">DASCIFA01</strain>
        <tissue evidence="2">Testis</tissue>
    </source>
</reference>
<evidence type="ECO:0000313" key="3">
    <source>
        <dbReference type="Proteomes" id="UP000290572"/>
    </source>
</evidence>
<sequence length="124" mass="13578">MKTRWHRREGRADWSQQGEASGIITGSVRSGDAMSPYRHRHRPLCLPLSHGLSCSRPVEAGSAKISKSTKETAVSPQVLTVRPLSDEGDGEAQHNALFWEVILSRTPCLPRTACLLIAYQIAGS</sequence>
<dbReference type="AlphaFoldDB" id="A0A498MH36"/>